<evidence type="ECO:0000313" key="2">
    <source>
        <dbReference type="EMBL" id="KAF2486556.1"/>
    </source>
</evidence>
<feature type="chain" id="PRO_5025397344" description="P-loop containing nucleoside triphosphate hydrolase protein" evidence="1">
    <location>
        <begin position="19"/>
        <end position="290"/>
    </location>
</feature>
<dbReference type="InterPro" id="IPR027417">
    <property type="entry name" value="P-loop_NTPase"/>
</dbReference>
<keyword evidence="1" id="KW-0732">Signal</keyword>
<dbReference type="Pfam" id="PF17784">
    <property type="entry name" value="Sulfotransfer_4"/>
    <property type="match status" value="1"/>
</dbReference>
<evidence type="ECO:0000256" key="1">
    <source>
        <dbReference type="SAM" id="SignalP"/>
    </source>
</evidence>
<protein>
    <recommendedName>
        <fullName evidence="4">P-loop containing nucleoside triphosphate hydrolase protein</fullName>
    </recommendedName>
</protein>
<dbReference type="OrthoDB" id="408152at2759"/>
<evidence type="ECO:0000313" key="3">
    <source>
        <dbReference type="Proteomes" id="UP000799767"/>
    </source>
</evidence>
<dbReference type="RefSeq" id="XP_033593125.1">
    <property type="nucleotide sequence ID" value="XM_033730681.1"/>
</dbReference>
<organism evidence="2 3">
    <name type="scientific">Neohortaea acidophila</name>
    <dbReference type="NCBI Taxonomy" id="245834"/>
    <lineage>
        <taxon>Eukaryota</taxon>
        <taxon>Fungi</taxon>
        <taxon>Dikarya</taxon>
        <taxon>Ascomycota</taxon>
        <taxon>Pezizomycotina</taxon>
        <taxon>Dothideomycetes</taxon>
        <taxon>Dothideomycetidae</taxon>
        <taxon>Mycosphaerellales</taxon>
        <taxon>Teratosphaeriaceae</taxon>
        <taxon>Neohortaea</taxon>
    </lineage>
</organism>
<evidence type="ECO:0008006" key="4">
    <source>
        <dbReference type="Google" id="ProtNLM"/>
    </source>
</evidence>
<dbReference type="EMBL" id="MU001632">
    <property type="protein sequence ID" value="KAF2486556.1"/>
    <property type="molecule type" value="Genomic_DNA"/>
</dbReference>
<dbReference type="PANTHER" id="PTHR36978:SF4">
    <property type="entry name" value="P-LOOP CONTAINING NUCLEOSIDE TRIPHOSPHATE HYDROLASE PROTEIN"/>
    <property type="match status" value="1"/>
</dbReference>
<reference evidence="2" key="1">
    <citation type="journal article" date="2020" name="Stud. Mycol.">
        <title>101 Dothideomycetes genomes: a test case for predicting lifestyles and emergence of pathogens.</title>
        <authorList>
            <person name="Haridas S."/>
            <person name="Albert R."/>
            <person name="Binder M."/>
            <person name="Bloem J."/>
            <person name="Labutti K."/>
            <person name="Salamov A."/>
            <person name="Andreopoulos B."/>
            <person name="Baker S."/>
            <person name="Barry K."/>
            <person name="Bills G."/>
            <person name="Bluhm B."/>
            <person name="Cannon C."/>
            <person name="Castanera R."/>
            <person name="Culley D."/>
            <person name="Daum C."/>
            <person name="Ezra D."/>
            <person name="Gonzalez J."/>
            <person name="Henrissat B."/>
            <person name="Kuo A."/>
            <person name="Liang C."/>
            <person name="Lipzen A."/>
            <person name="Lutzoni F."/>
            <person name="Magnuson J."/>
            <person name="Mondo S."/>
            <person name="Nolan M."/>
            <person name="Ohm R."/>
            <person name="Pangilinan J."/>
            <person name="Park H.-J."/>
            <person name="Ramirez L."/>
            <person name="Alfaro M."/>
            <person name="Sun H."/>
            <person name="Tritt A."/>
            <person name="Yoshinaga Y."/>
            <person name="Zwiers L.-H."/>
            <person name="Turgeon B."/>
            <person name="Goodwin S."/>
            <person name="Spatafora J."/>
            <person name="Crous P."/>
            <person name="Grigoriev I."/>
        </authorList>
    </citation>
    <scope>NUCLEOTIDE SEQUENCE</scope>
    <source>
        <strain evidence="2">CBS 113389</strain>
    </source>
</reference>
<dbReference type="Gene3D" id="3.40.50.300">
    <property type="entry name" value="P-loop containing nucleotide triphosphate hydrolases"/>
    <property type="match status" value="1"/>
</dbReference>
<dbReference type="PANTHER" id="PTHR36978">
    <property type="entry name" value="P-LOOP CONTAINING NUCLEOTIDE TRIPHOSPHATE HYDROLASE"/>
    <property type="match status" value="1"/>
</dbReference>
<name>A0A6A6Q3N2_9PEZI</name>
<accession>A0A6A6Q3N2</accession>
<dbReference type="InterPro" id="IPR040632">
    <property type="entry name" value="Sulfotransfer_4"/>
</dbReference>
<dbReference type="AlphaFoldDB" id="A0A6A6Q3N2"/>
<dbReference type="GeneID" id="54471683"/>
<keyword evidence="3" id="KW-1185">Reference proteome</keyword>
<sequence>MNLLAIVIPLLLSSISLIINHIAQPPTNLRPKVFVVGLSKTGTTSVGNALALLGYRRMNWKDVRSRQLVHSFMHGEHGSLIELTKYYDAFEDLPWPFMYEELAEMYPDAKFILSLRKDEQTWLRSMQKHQSRGVWAPAVHFYGSQDTEGDREVVLNAYRNHTANVRRFFQNMPERYVELVVDDAGEVSWERVCRVAQCPPGGRPAISFPKSNTVASWKDDSFVGSVHAVWRRIMAGMEEALVEIYYHRDWSWPKTMMERGWQVVTKIEMACCNLYWRHAGQNGPALGLGS</sequence>
<proteinExistence type="predicted"/>
<dbReference type="SUPFAM" id="SSF52540">
    <property type="entry name" value="P-loop containing nucleoside triphosphate hydrolases"/>
    <property type="match status" value="1"/>
</dbReference>
<dbReference type="Proteomes" id="UP000799767">
    <property type="component" value="Unassembled WGS sequence"/>
</dbReference>
<feature type="signal peptide" evidence="1">
    <location>
        <begin position="1"/>
        <end position="18"/>
    </location>
</feature>
<gene>
    <name evidence="2" type="ORF">BDY17DRAFT_245997</name>
</gene>